<evidence type="ECO:0000313" key="9">
    <source>
        <dbReference type="EMBL" id="RPF26353.1"/>
    </source>
</evidence>
<feature type="transmembrane region" description="Helical" evidence="8">
    <location>
        <begin position="214"/>
        <end position="232"/>
    </location>
</feature>
<evidence type="ECO:0000256" key="6">
    <source>
        <dbReference type="ARBA" id="ARBA00023136"/>
    </source>
</evidence>
<evidence type="ECO:0000256" key="3">
    <source>
        <dbReference type="ARBA" id="ARBA00022679"/>
    </source>
</evidence>
<evidence type="ECO:0000256" key="8">
    <source>
        <dbReference type="SAM" id="Phobius"/>
    </source>
</evidence>
<dbReference type="GO" id="GO:0044038">
    <property type="term" value="P:cell wall macromolecule biosynthetic process"/>
    <property type="evidence" value="ECO:0007669"/>
    <property type="project" value="TreeGrafter"/>
</dbReference>
<keyword evidence="3 9" id="KW-0808">Transferase</keyword>
<dbReference type="AlphaFoldDB" id="A0A3N4Z1D7"/>
<feature type="binding site" evidence="7">
    <location>
        <position position="150"/>
    </location>
    <ligand>
        <name>Mg(2+)</name>
        <dbReference type="ChEBI" id="CHEBI:18420"/>
    </ligand>
</feature>
<keyword evidence="6 8" id="KW-0472">Membrane</keyword>
<feature type="transmembrane region" description="Helical" evidence="8">
    <location>
        <begin position="158"/>
        <end position="176"/>
    </location>
</feature>
<keyword evidence="5 8" id="KW-1133">Transmembrane helix</keyword>
<comment type="cofactor">
    <cofactor evidence="7">
        <name>Mg(2+)</name>
        <dbReference type="ChEBI" id="CHEBI:18420"/>
    </cofactor>
</comment>
<reference evidence="9 10" key="1">
    <citation type="submission" date="2018-11" db="EMBL/GenBank/DDBJ databases">
        <title>Sequencing the genomes of 1000 actinobacteria strains.</title>
        <authorList>
            <person name="Klenk H.-P."/>
        </authorList>
    </citation>
    <scope>NUCLEOTIDE SEQUENCE [LARGE SCALE GENOMIC DNA]</scope>
    <source>
        <strain evidence="9 10">DSM 14418</strain>
    </source>
</reference>
<dbReference type="GO" id="GO:0009103">
    <property type="term" value="P:lipopolysaccharide biosynthetic process"/>
    <property type="evidence" value="ECO:0007669"/>
    <property type="project" value="TreeGrafter"/>
</dbReference>
<accession>A0A3N4Z1D7</accession>
<feature type="transmembrane region" description="Helical" evidence="8">
    <location>
        <begin position="133"/>
        <end position="151"/>
    </location>
</feature>
<evidence type="ECO:0000256" key="1">
    <source>
        <dbReference type="ARBA" id="ARBA00004651"/>
    </source>
</evidence>
<proteinExistence type="predicted"/>
<evidence type="ECO:0000313" key="10">
    <source>
        <dbReference type="Proteomes" id="UP000280726"/>
    </source>
</evidence>
<evidence type="ECO:0000256" key="4">
    <source>
        <dbReference type="ARBA" id="ARBA00022692"/>
    </source>
</evidence>
<dbReference type="EMBL" id="RKRA01000001">
    <property type="protein sequence ID" value="RPF26353.1"/>
    <property type="molecule type" value="Genomic_DNA"/>
</dbReference>
<keyword evidence="7" id="KW-0479">Metal-binding</keyword>
<dbReference type="Proteomes" id="UP000280726">
    <property type="component" value="Unassembled WGS sequence"/>
</dbReference>
<dbReference type="PANTHER" id="PTHR22926:SF3">
    <property type="entry name" value="UNDECAPRENYL-PHOSPHATE ALPHA-N-ACETYLGLUCOSAMINYL 1-PHOSPHATE TRANSFERASE"/>
    <property type="match status" value="1"/>
</dbReference>
<evidence type="ECO:0000256" key="7">
    <source>
        <dbReference type="PIRSR" id="PIRSR600715-1"/>
    </source>
</evidence>
<comment type="subcellular location">
    <subcellularLocation>
        <location evidence="1">Cell membrane</location>
        <topology evidence="1">Multi-pass membrane protein</topology>
    </subcellularLocation>
</comment>
<feature type="binding site" evidence="7">
    <location>
        <position position="213"/>
    </location>
    <ligand>
        <name>Mg(2+)</name>
        <dbReference type="ChEBI" id="CHEBI:18420"/>
    </ligand>
</feature>
<feature type="transmembrane region" description="Helical" evidence="8">
    <location>
        <begin position="47"/>
        <end position="68"/>
    </location>
</feature>
<evidence type="ECO:0000256" key="5">
    <source>
        <dbReference type="ARBA" id="ARBA00022989"/>
    </source>
</evidence>
<feature type="transmembrane region" description="Helical" evidence="8">
    <location>
        <begin position="285"/>
        <end position="307"/>
    </location>
</feature>
<keyword evidence="7" id="KW-0460">Magnesium</keyword>
<dbReference type="GO" id="GO:0005886">
    <property type="term" value="C:plasma membrane"/>
    <property type="evidence" value="ECO:0007669"/>
    <property type="project" value="UniProtKB-SubCell"/>
</dbReference>
<name>A0A3N4Z1D7_9MICO</name>
<dbReference type="GO" id="GO:0071555">
    <property type="term" value="P:cell wall organization"/>
    <property type="evidence" value="ECO:0007669"/>
    <property type="project" value="TreeGrafter"/>
</dbReference>
<gene>
    <name evidence="9" type="ORF">EDD32_0792</name>
</gene>
<comment type="caution">
    <text evidence="9">The sequence shown here is derived from an EMBL/GenBank/DDBJ whole genome shotgun (WGS) entry which is preliminary data.</text>
</comment>
<evidence type="ECO:0000256" key="2">
    <source>
        <dbReference type="ARBA" id="ARBA00022475"/>
    </source>
</evidence>
<keyword evidence="10" id="KW-1185">Reference proteome</keyword>
<dbReference type="InterPro" id="IPR000715">
    <property type="entry name" value="Glycosyl_transferase_4"/>
</dbReference>
<keyword evidence="4 8" id="KW-0812">Transmembrane</keyword>
<feature type="transmembrane region" description="Helical" evidence="8">
    <location>
        <begin position="182"/>
        <end position="202"/>
    </location>
</feature>
<sequence>MTGGLVAAGLTAAVVTALALAALLPLLRRAGVVDVPVGRSLHDGPVARGAGLALVPGLLAATAAGLLLPATGAGVLDATLGVLAVVAGTLALATVGLLDDLYGISVAARLALQLGVGLALGVAAVAVSGRSAAWVPLVGLVVLVVVNVTNFMDGANGLLGLHGLVTGGWYAVLAVVGDGGPLIGAAVVAAGLAGAAAGFLPFNAPRARAFLGDVGSYLLGAAWALLGVWLLLGGRPVEAVAAPLLVFLADTAYTLQLRLRAGHRWYEPHKLHVYQRLVTAGWPHLRAAGLVAGVAALCALLAVPAAAGAPAGARLLAVAAMGTLCVAYLRLPVWVGAPAPWRGGPR</sequence>
<feature type="transmembrane region" description="Helical" evidence="8">
    <location>
        <begin position="80"/>
        <end position="98"/>
    </location>
</feature>
<feature type="transmembrane region" description="Helical" evidence="8">
    <location>
        <begin position="110"/>
        <end position="127"/>
    </location>
</feature>
<feature type="transmembrane region" description="Helical" evidence="8">
    <location>
        <begin position="6"/>
        <end position="27"/>
    </location>
</feature>
<dbReference type="GO" id="GO:0016780">
    <property type="term" value="F:phosphotransferase activity, for other substituted phosphate groups"/>
    <property type="evidence" value="ECO:0007669"/>
    <property type="project" value="InterPro"/>
</dbReference>
<dbReference type="GO" id="GO:0046872">
    <property type="term" value="F:metal ion binding"/>
    <property type="evidence" value="ECO:0007669"/>
    <property type="project" value="UniProtKB-KW"/>
</dbReference>
<organism evidence="9 10">
    <name type="scientific">Georgenia muralis</name>
    <dbReference type="NCBI Taxonomy" id="154117"/>
    <lineage>
        <taxon>Bacteria</taxon>
        <taxon>Bacillati</taxon>
        <taxon>Actinomycetota</taxon>
        <taxon>Actinomycetes</taxon>
        <taxon>Micrococcales</taxon>
        <taxon>Bogoriellaceae</taxon>
        <taxon>Georgenia</taxon>
    </lineage>
</organism>
<protein>
    <submittedName>
        <fullName evidence="9">UDP-N-acetylmuramyl pentapeptide phosphotransferase/UDP-N-acetylglucosamine-1-phosphate transferase</fullName>
    </submittedName>
</protein>
<keyword evidence="2" id="KW-1003">Cell membrane</keyword>
<dbReference type="Pfam" id="PF00953">
    <property type="entry name" value="Glycos_transf_4"/>
    <property type="match status" value="1"/>
</dbReference>
<dbReference type="PANTHER" id="PTHR22926">
    <property type="entry name" value="PHOSPHO-N-ACETYLMURAMOYL-PENTAPEPTIDE-TRANSFERASE"/>
    <property type="match status" value="1"/>
</dbReference>
<feature type="transmembrane region" description="Helical" evidence="8">
    <location>
        <begin position="313"/>
        <end position="337"/>
    </location>
</feature>